<sequence length="81" mass="9086">MFSCGGDWSFHEGCRHLELSSVSTVQFVYGFVTIMDSKMIDDLQFELDETRLRLVAIRSFAFATMARSTEAVALLSILASE</sequence>
<accession>A0A5J5A0E8</accession>
<proteinExistence type="predicted"/>
<organism evidence="1 2">
    <name type="scientific">Nyssa sinensis</name>
    <dbReference type="NCBI Taxonomy" id="561372"/>
    <lineage>
        <taxon>Eukaryota</taxon>
        <taxon>Viridiplantae</taxon>
        <taxon>Streptophyta</taxon>
        <taxon>Embryophyta</taxon>
        <taxon>Tracheophyta</taxon>
        <taxon>Spermatophyta</taxon>
        <taxon>Magnoliopsida</taxon>
        <taxon>eudicotyledons</taxon>
        <taxon>Gunneridae</taxon>
        <taxon>Pentapetalae</taxon>
        <taxon>asterids</taxon>
        <taxon>Cornales</taxon>
        <taxon>Nyssaceae</taxon>
        <taxon>Nyssa</taxon>
    </lineage>
</organism>
<dbReference type="AlphaFoldDB" id="A0A5J5A0E8"/>
<dbReference type="Proteomes" id="UP000325577">
    <property type="component" value="Linkage Group LG4"/>
</dbReference>
<protein>
    <submittedName>
        <fullName evidence="1">Uncharacterized protein</fullName>
    </submittedName>
</protein>
<gene>
    <name evidence="1" type="ORF">F0562_010202</name>
</gene>
<keyword evidence="2" id="KW-1185">Reference proteome</keyword>
<dbReference type="EMBL" id="CM018047">
    <property type="protein sequence ID" value="KAA8523779.1"/>
    <property type="molecule type" value="Genomic_DNA"/>
</dbReference>
<name>A0A5J5A0E8_9ASTE</name>
<evidence type="ECO:0000313" key="1">
    <source>
        <dbReference type="EMBL" id="KAA8523779.1"/>
    </source>
</evidence>
<reference evidence="1 2" key="1">
    <citation type="submission" date="2019-09" db="EMBL/GenBank/DDBJ databases">
        <title>A chromosome-level genome assembly of the Chinese tupelo Nyssa sinensis.</title>
        <authorList>
            <person name="Yang X."/>
            <person name="Kang M."/>
            <person name="Yang Y."/>
            <person name="Xiong H."/>
            <person name="Wang M."/>
            <person name="Zhang Z."/>
            <person name="Wang Z."/>
            <person name="Wu H."/>
            <person name="Ma T."/>
            <person name="Liu J."/>
            <person name="Xi Z."/>
        </authorList>
    </citation>
    <scope>NUCLEOTIDE SEQUENCE [LARGE SCALE GENOMIC DNA]</scope>
    <source>
        <strain evidence="1">J267</strain>
        <tissue evidence="1">Leaf</tissue>
    </source>
</reference>
<evidence type="ECO:0000313" key="2">
    <source>
        <dbReference type="Proteomes" id="UP000325577"/>
    </source>
</evidence>